<protein>
    <submittedName>
        <fullName evidence="2">Uncharacterized protein</fullName>
    </submittedName>
</protein>
<gene>
    <name evidence="2" type="ORF">FCU45_08845</name>
</gene>
<comment type="caution">
    <text evidence="2">The sequence shown here is derived from an EMBL/GenBank/DDBJ whole genome shotgun (WGS) entry which is preliminary data.</text>
</comment>
<evidence type="ECO:0000313" key="2">
    <source>
        <dbReference type="EMBL" id="TKI69058.1"/>
    </source>
</evidence>
<dbReference type="AlphaFoldDB" id="A0A4U2Z4I2"/>
<evidence type="ECO:0000256" key="1">
    <source>
        <dbReference type="SAM" id="Phobius"/>
    </source>
</evidence>
<dbReference type="RefSeq" id="WP_137014408.1">
    <property type="nucleotide sequence ID" value="NZ_SZPX01000006.1"/>
</dbReference>
<feature type="transmembrane region" description="Helical" evidence="1">
    <location>
        <begin position="34"/>
        <end position="52"/>
    </location>
</feature>
<feature type="transmembrane region" description="Helical" evidence="1">
    <location>
        <begin position="72"/>
        <end position="88"/>
    </location>
</feature>
<proteinExistence type="predicted"/>
<dbReference type="Proteomes" id="UP000309561">
    <property type="component" value="Unassembled WGS sequence"/>
</dbReference>
<dbReference type="OrthoDB" id="9798009at2"/>
<keyword evidence="3" id="KW-1185">Reference proteome</keyword>
<keyword evidence="1" id="KW-0812">Transmembrane</keyword>
<accession>A0A4U2Z4I2</accession>
<keyword evidence="1" id="KW-1133">Transmembrane helix</keyword>
<feature type="transmembrane region" description="Helical" evidence="1">
    <location>
        <begin position="6"/>
        <end position="22"/>
    </location>
</feature>
<reference evidence="2 3" key="1">
    <citation type="submission" date="2019-04" db="EMBL/GenBank/DDBJ databases">
        <title>Sulfurimonas crateris sp. nov. a facultative anaerobic sulfur-oxidizing chemolithautotrophic bacterium isolated from a terrestrial mud vulcano.</title>
        <authorList>
            <person name="Ratnikova N.M."/>
            <person name="Slobodkin A.I."/>
            <person name="Merkel A.Y."/>
            <person name="Novikov A."/>
            <person name="Bonch-Osmolovskaya E.A."/>
            <person name="Slobodkina G.B."/>
        </authorList>
    </citation>
    <scope>NUCLEOTIDE SEQUENCE [LARGE SCALE GENOMIC DNA]</scope>
    <source>
        <strain evidence="2 3">SN118</strain>
    </source>
</reference>
<sequence length="210" mass="23777">MMTNAITLTISIMIVALFIQSMKNRGRNFKNEIVSLGILGTFIGIAIGLYHFDVTNIKESMPQLLEGLKTAFVTSGMGIFFSILLSIFKPQATKKEEVIYALEEVVKDFNKNLTEQFGDNFKQLNDAVKNMILWQDNYKSHIQESEQSISHIIKELKQISLAKESEQANIQKLIDNLTSSSDKVKVSLEETTDIVKENMQLLLREANGRL</sequence>
<dbReference type="EMBL" id="SZPX01000006">
    <property type="protein sequence ID" value="TKI69058.1"/>
    <property type="molecule type" value="Genomic_DNA"/>
</dbReference>
<organism evidence="2 3">
    <name type="scientific">Sulfurimonas crateris</name>
    <dbReference type="NCBI Taxonomy" id="2574727"/>
    <lineage>
        <taxon>Bacteria</taxon>
        <taxon>Pseudomonadati</taxon>
        <taxon>Campylobacterota</taxon>
        <taxon>Epsilonproteobacteria</taxon>
        <taxon>Campylobacterales</taxon>
        <taxon>Sulfurimonadaceae</taxon>
        <taxon>Sulfurimonas</taxon>
    </lineage>
</organism>
<name>A0A4U2Z4I2_9BACT</name>
<evidence type="ECO:0000313" key="3">
    <source>
        <dbReference type="Proteomes" id="UP000309561"/>
    </source>
</evidence>
<keyword evidence="1" id="KW-0472">Membrane</keyword>